<accession>A0A9P8UZU4</accession>
<dbReference type="OrthoDB" id="5427833at2759"/>
<dbReference type="RefSeq" id="XP_045965368.1">
    <property type="nucleotide sequence ID" value="XM_046106548.1"/>
</dbReference>
<evidence type="ECO:0000256" key="1">
    <source>
        <dbReference type="SAM" id="MobiDB-lite"/>
    </source>
</evidence>
<name>A0A9P8UZU4_9PEZI</name>
<keyword evidence="3" id="KW-1185">Reference proteome</keyword>
<comment type="caution">
    <text evidence="2">The sequence shown here is derived from an EMBL/GenBank/DDBJ whole genome shotgun (WGS) entry which is preliminary data.</text>
</comment>
<proteinExistence type="predicted"/>
<dbReference type="GeneID" id="70135439"/>
<reference evidence="2" key="1">
    <citation type="journal article" date="2021" name="Nat. Commun.">
        <title>Genetic determinants of endophytism in the Arabidopsis root mycobiome.</title>
        <authorList>
            <person name="Mesny F."/>
            <person name="Miyauchi S."/>
            <person name="Thiergart T."/>
            <person name="Pickel B."/>
            <person name="Atanasova L."/>
            <person name="Karlsson M."/>
            <person name="Huettel B."/>
            <person name="Barry K.W."/>
            <person name="Haridas S."/>
            <person name="Chen C."/>
            <person name="Bauer D."/>
            <person name="Andreopoulos W."/>
            <person name="Pangilinan J."/>
            <person name="LaButti K."/>
            <person name="Riley R."/>
            <person name="Lipzen A."/>
            <person name="Clum A."/>
            <person name="Drula E."/>
            <person name="Henrissat B."/>
            <person name="Kohler A."/>
            <person name="Grigoriev I.V."/>
            <person name="Martin F.M."/>
            <person name="Hacquard S."/>
        </authorList>
    </citation>
    <scope>NUCLEOTIDE SEQUENCE</scope>
    <source>
        <strain evidence="2">MPI-SDFR-AT-0073</strain>
    </source>
</reference>
<dbReference type="AlphaFoldDB" id="A0A9P8UZU4"/>
<gene>
    <name evidence="2" type="ORF">BKA67DRAFT_654362</name>
</gene>
<evidence type="ECO:0000313" key="2">
    <source>
        <dbReference type="EMBL" id="KAH6661237.1"/>
    </source>
</evidence>
<sequence length="254" mass="25627">MPGSSTSRGPQEWPPRVLGLLALASTASALSLANFQLITSNAIPSPCILAYNTPIAGCTTTDFMNGNQCSSLCINGLLEEASLVQAICGGLDVNAQSLLGLTLNNKLLDTLCPGSTVGTTTVRVTVQPSTSTRVASTTLSSRQTLTTTSSSAIVVTTATSSSTQTIISSSIISSVPSQTTSSTIQTSTASTAAITSGTAQATSIESTSTAAQPEATQGGGSPFDAVRQSRGICLGSTRSTQTLMAVLSIAVLLL</sequence>
<feature type="region of interest" description="Disordered" evidence="1">
    <location>
        <begin position="204"/>
        <end position="224"/>
    </location>
</feature>
<protein>
    <submittedName>
        <fullName evidence="2">Uncharacterized protein</fullName>
    </submittedName>
</protein>
<feature type="compositionally biased region" description="Polar residues" evidence="1">
    <location>
        <begin position="205"/>
        <end position="215"/>
    </location>
</feature>
<dbReference type="Proteomes" id="UP000758603">
    <property type="component" value="Unassembled WGS sequence"/>
</dbReference>
<organism evidence="2 3">
    <name type="scientific">Truncatella angustata</name>
    <dbReference type="NCBI Taxonomy" id="152316"/>
    <lineage>
        <taxon>Eukaryota</taxon>
        <taxon>Fungi</taxon>
        <taxon>Dikarya</taxon>
        <taxon>Ascomycota</taxon>
        <taxon>Pezizomycotina</taxon>
        <taxon>Sordariomycetes</taxon>
        <taxon>Xylariomycetidae</taxon>
        <taxon>Amphisphaeriales</taxon>
        <taxon>Sporocadaceae</taxon>
        <taxon>Truncatella</taxon>
    </lineage>
</organism>
<dbReference type="EMBL" id="JAGPXC010000001">
    <property type="protein sequence ID" value="KAH6661237.1"/>
    <property type="molecule type" value="Genomic_DNA"/>
</dbReference>
<evidence type="ECO:0000313" key="3">
    <source>
        <dbReference type="Proteomes" id="UP000758603"/>
    </source>
</evidence>